<protein>
    <submittedName>
        <fullName evidence="1">Hypothetical_protein</fullName>
    </submittedName>
</protein>
<sequence>MKNAKYIPYAALYPNFFEQNISDNIIHDSKKLLEMGVRLEHVKEFQKVLITAKKLMVQLHMKTDNDDYTQESKNKQESQFQVQFMENSNDYLDFSTMFE</sequence>
<dbReference type="Proteomes" id="UP001642409">
    <property type="component" value="Unassembled WGS sequence"/>
</dbReference>
<keyword evidence="2" id="KW-1185">Reference proteome</keyword>
<gene>
    <name evidence="1" type="ORF">HINF_LOCUS4924</name>
</gene>
<evidence type="ECO:0000313" key="2">
    <source>
        <dbReference type="Proteomes" id="UP001642409"/>
    </source>
</evidence>
<organism evidence="1 2">
    <name type="scientific">Hexamita inflata</name>
    <dbReference type="NCBI Taxonomy" id="28002"/>
    <lineage>
        <taxon>Eukaryota</taxon>
        <taxon>Metamonada</taxon>
        <taxon>Diplomonadida</taxon>
        <taxon>Hexamitidae</taxon>
        <taxon>Hexamitinae</taxon>
        <taxon>Hexamita</taxon>
    </lineage>
</organism>
<dbReference type="EMBL" id="CAXDID020000009">
    <property type="protein sequence ID" value="CAL5978724.1"/>
    <property type="molecule type" value="Genomic_DNA"/>
</dbReference>
<accession>A0ABP1GW02</accession>
<proteinExistence type="predicted"/>
<reference evidence="1 2" key="1">
    <citation type="submission" date="2024-07" db="EMBL/GenBank/DDBJ databases">
        <authorList>
            <person name="Akdeniz Z."/>
        </authorList>
    </citation>
    <scope>NUCLEOTIDE SEQUENCE [LARGE SCALE GENOMIC DNA]</scope>
</reference>
<comment type="caution">
    <text evidence="1">The sequence shown here is derived from an EMBL/GenBank/DDBJ whole genome shotgun (WGS) entry which is preliminary data.</text>
</comment>
<evidence type="ECO:0000313" key="1">
    <source>
        <dbReference type="EMBL" id="CAL5978724.1"/>
    </source>
</evidence>
<name>A0ABP1GW02_9EUKA</name>